<name>A0A1G9LN40_9PROT</name>
<dbReference type="Pfam" id="PF06580">
    <property type="entry name" value="His_kinase"/>
    <property type="match status" value="1"/>
</dbReference>
<dbReference type="Gene3D" id="3.30.565.10">
    <property type="entry name" value="Histidine kinase-like ATPase, C-terminal domain"/>
    <property type="match status" value="1"/>
</dbReference>
<feature type="transmembrane region" description="Helical" evidence="1">
    <location>
        <begin position="198"/>
        <end position="216"/>
    </location>
</feature>
<dbReference type="SUPFAM" id="SSF55874">
    <property type="entry name" value="ATPase domain of HSP90 chaperone/DNA topoisomerase II/histidine kinase"/>
    <property type="match status" value="1"/>
</dbReference>
<dbReference type="AlphaFoldDB" id="A0A1G9LN40"/>
<evidence type="ECO:0000313" key="4">
    <source>
        <dbReference type="EMBL" id="SDL63274.1"/>
    </source>
</evidence>
<dbReference type="PANTHER" id="PTHR34220">
    <property type="entry name" value="SENSOR HISTIDINE KINASE YPDA"/>
    <property type="match status" value="1"/>
</dbReference>
<feature type="domain" description="Histidine kinase/HSP90-like ATPase" evidence="2">
    <location>
        <begin position="445"/>
        <end position="537"/>
    </location>
</feature>
<dbReference type="RefSeq" id="WP_091765157.1">
    <property type="nucleotide sequence ID" value="NZ_FNHG01000001.1"/>
</dbReference>
<feature type="transmembrane region" description="Helical" evidence="1">
    <location>
        <begin position="86"/>
        <end position="108"/>
    </location>
</feature>
<feature type="transmembrane region" description="Helical" evidence="1">
    <location>
        <begin position="128"/>
        <end position="146"/>
    </location>
</feature>
<sequence>MLRSLKESAPQGLTALRSANQHLIIVLAVFWGVAAFLSLVMNWTQFSASPTMLIRLLPVSLAGGFLCYLLAELIRRTRGQAWPKRLSATALGVCVAALVYSIVRLTFLAENAVGEFDRGMLGRVGQQWLTEVGLFAAWCGLALLLGRRDDAAATSNRPAMASRRSRIHRMLNSTDLPAPLMTGRNDGINPSTLWRFQLAFWLCNLFFTFLSSVAVVEELSNLWRNVIIESSGLAVTILIHVAVLRPTRQLDLPIRFGLALGSSMLATCFYIVVMWLMWFEVFPAGFSINGLEPRGWAGLTAIAPRWFVFNMPIFIAWSAIYLVLESFGRIRAQERQIFDSAVLAQEAQLKMLRFQLNPHFLFNTINAISSLVIDNRNDEAETMLGRLSGFLRFALQTSPNDQVTLQQELEAQALYLAIEKARFDSRLEVEHEIEPGVQRALLPSLILQPVLENSVKYAVSRSRSRVKVLIRARRLGDDLLVEILDSGGPGMPPSESTGVGLANIRARLDVLYGERAQLEAGPVDTGGFAVRIRLPIELAPEDDDAGGDAKHAHFDR</sequence>
<accession>A0A1G9LN40</accession>
<keyword evidence="1" id="KW-1133">Transmembrane helix</keyword>
<gene>
    <name evidence="4" type="ORF">SAMN04488568_101124</name>
</gene>
<feature type="transmembrane region" description="Helical" evidence="1">
    <location>
        <begin position="53"/>
        <end position="74"/>
    </location>
</feature>
<dbReference type="Pfam" id="PF02518">
    <property type="entry name" value="HATPase_c"/>
    <property type="match status" value="1"/>
</dbReference>
<dbReference type="GO" id="GO:0016020">
    <property type="term" value="C:membrane"/>
    <property type="evidence" value="ECO:0007669"/>
    <property type="project" value="InterPro"/>
</dbReference>
<keyword evidence="5" id="KW-1185">Reference proteome</keyword>
<dbReference type="GO" id="GO:0000155">
    <property type="term" value="F:phosphorelay sensor kinase activity"/>
    <property type="evidence" value="ECO:0007669"/>
    <property type="project" value="InterPro"/>
</dbReference>
<feature type="transmembrane region" description="Helical" evidence="1">
    <location>
        <begin position="306"/>
        <end position="324"/>
    </location>
</feature>
<proteinExistence type="predicted"/>
<feature type="domain" description="Signal transduction histidine kinase internal region" evidence="3">
    <location>
        <begin position="347"/>
        <end position="427"/>
    </location>
</feature>
<dbReference type="STRING" id="144026.SAMN04488568_101124"/>
<dbReference type="EMBL" id="FNHG01000001">
    <property type="protein sequence ID" value="SDL63274.1"/>
    <property type="molecule type" value="Genomic_DNA"/>
</dbReference>
<evidence type="ECO:0000259" key="3">
    <source>
        <dbReference type="Pfam" id="PF06580"/>
    </source>
</evidence>
<dbReference type="OrthoDB" id="2514702at2"/>
<dbReference type="InterPro" id="IPR050640">
    <property type="entry name" value="Bact_2-comp_sensor_kinase"/>
</dbReference>
<dbReference type="InterPro" id="IPR003594">
    <property type="entry name" value="HATPase_dom"/>
</dbReference>
<keyword evidence="1" id="KW-0812">Transmembrane</keyword>
<evidence type="ECO:0000256" key="1">
    <source>
        <dbReference type="SAM" id="Phobius"/>
    </source>
</evidence>
<reference evidence="4 5" key="1">
    <citation type="submission" date="2016-10" db="EMBL/GenBank/DDBJ databases">
        <authorList>
            <person name="de Groot N.N."/>
        </authorList>
    </citation>
    <scope>NUCLEOTIDE SEQUENCE [LARGE SCALE GENOMIC DNA]</scope>
    <source>
        <strain evidence="4 5">DSM 16077</strain>
    </source>
</reference>
<evidence type="ECO:0000259" key="2">
    <source>
        <dbReference type="Pfam" id="PF02518"/>
    </source>
</evidence>
<dbReference type="Proteomes" id="UP000199759">
    <property type="component" value="Unassembled WGS sequence"/>
</dbReference>
<protein>
    <submittedName>
        <fullName evidence="4">Histidine kinase</fullName>
    </submittedName>
</protein>
<keyword evidence="1" id="KW-0472">Membrane</keyword>
<evidence type="ECO:0000313" key="5">
    <source>
        <dbReference type="Proteomes" id="UP000199759"/>
    </source>
</evidence>
<organism evidence="4 5">
    <name type="scientific">Maricaulis salignorans</name>
    <dbReference type="NCBI Taxonomy" id="144026"/>
    <lineage>
        <taxon>Bacteria</taxon>
        <taxon>Pseudomonadati</taxon>
        <taxon>Pseudomonadota</taxon>
        <taxon>Alphaproteobacteria</taxon>
        <taxon>Maricaulales</taxon>
        <taxon>Maricaulaceae</taxon>
        <taxon>Maricaulis</taxon>
    </lineage>
</organism>
<feature type="transmembrane region" description="Helical" evidence="1">
    <location>
        <begin position="21"/>
        <end position="41"/>
    </location>
</feature>
<feature type="transmembrane region" description="Helical" evidence="1">
    <location>
        <begin position="222"/>
        <end position="244"/>
    </location>
</feature>
<keyword evidence="4" id="KW-0808">Transferase</keyword>
<dbReference type="InterPro" id="IPR010559">
    <property type="entry name" value="Sig_transdc_His_kin_internal"/>
</dbReference>
<keyword evidence="4" id="KW-0418">Kinase</keyword>
<dbReference type="InterPro" id="IPR036890">
    <property type="entry name" value="HATPase_C_sf"/>
</dbReference>
<dbReference type="PANTHER" id="PTHR34220:SF7">
    <property type="entry name" value="SENSOR HISTIDINE KINASE YPDA"/>
    <property type="match status" value="1"/>
</dbReference>
<feature type="transmembrane region" description="Helical" evidence="1">
    <location>
        <begin position="256"/>
        <end position="278"/>
    </location>
</feature>